<dbReference type="EMBL" id="JAFEJT020000024">
    <property type="protein sequence ID" value="MCH9276030.1"/>
    <property type="molecule type" value="Genomic_DNA"/>
</dbReference>
<sequence>MTGDLLTLDHVTKAFAGRSGTMIEILHPTTLAIGHGERIAIVGPSGSGKSTLLSLLGTLDMPTTGTLRYDGDDVTAMGERRRSELRAARIGFVFQQFHLIAGVSALENVTIGLQYTSLPRARRRERSTEALEQVGLGERLRHRPSQLSGGEQQRVAIARALVKHPDIIFADEPTGALDTDTGHTIIDLLLDAAGDGASLVVVTHDPTVAARFDRRLHIRDGMVSETTQGDEHA</sequence>
<dbReference type="Pfam" id="PF00005">
    <property type="entry name" value="ABC_tran"/>
    <property type="match status" value="1"/>
</dbReference>
<evidence type="ECO:0000259" key="5">
    <source>
        <dbReference type="PROSITE" id="PS50893"/>
    </source>
</evidence>
<dbReference type="GO" id="GO:0005524">
    <property type="term" value="F:ATP binding"/>
    <property type="evidence" value="ECO:0007669"/>
    <property type="project" value="UniProtKB-KW"/>
</dbReference>
<accession>A0ABS9VV89</accession>
<dbReference type="CDD" id="cd03255">
    <property type="entry name" value="ABC_MJ0796_LolCDE_FtsE"/>
    <property type="match status" value="1"/>
</dbReference>
<reference evidence="6 7" key="1">
    <citation type="journal article" date="2021" name="Environ. Microbiol.">
        <title>Genetic insights into the dark matter of the mammalian gut microbiota through targeted genome reconstruction.</title>
        <authorList>
            <person name="Lugli G.A."/>
            <person name="Alessandri G."/>
            <person name="Milani C."/>
            <person name="Viappiani A."/>
            <person name="Fontana F."/>
            <person name="Tarracchini C."/>
            <person name="Mancabelli L."/>
            <person name="Argentini C."/>
            <person name="Ruiz L."/>
            <person name="Margolles A."/>
            <person name="van Sinderen D."/>
            <person name="Turroni F."/>
            <person name="Ventura M."/>
        </authorList>
    </citation>
    <scope>NUCLEOTIDE SEQUENCE [LARGE SCALE GENOMIC DNA]</scope>
    <source>
        <strain evidence="6 7">MA1</strain>
    </source>
</reference>
<protein>
    <submittedName>
        <fullName evidence="6">ABC transporter ATP-binding protein</fullName>
    </submittedName>
</protein>
<dbReference type="PROSITE" id="PS00211">
    <property type="entry name" value="ABC_TRANSPORTER_1"/>
    <property type="match status" value="1"/>
</dbReference>
<dbReference type="Proteomes" id="UP000710815">
    <property type="component" value="Unassembled WGS sequence"/>
</dbReference>
<dbReference type="InterPro" id="IPR003593">
    <property type="entry name" value="AAA+_ATPase"/>
</dbReference>
<dbReference type="PANTHER" id="PTHR24220:SF689">
    <property type="entry name" value="LIPOPROTEIN-RELEASING SYSTEM ATP-BINDING PROTEIN LOLD"/>
    <property type="match status" value="1"/>
</dbReference>
<evidence type="ECO:0000313" key="7">
    <source>
        <dbReference type="Proteomes" id="UP000710815"/>
    </source>
</evidence>
<evidence type="ECO:0000256" key="4">
    <source>
        <dbReference type="ARBA" id="ARBA00022840"/>
    </source>
</evidence>
<dbReference type="Gene3D" id="3.40.50.300">
    <property type="entry name" value="P-loop containing nucleotide triphosphate hydrolases"/>
    <property type="match status" value="1"/>
</dbReference>
<keyword evidence="7" id="KW-1185">Reference proteome</keyword>
<keyword evidence="2" id="KW-0813">Transport</keyword>
<evidence type="ECO:0000256" key="3">
    <source>
        <dbReference type="ARBA" id="ARBA00022741"/>
    </source>
</evidence>
<reference evidence="6 7" key="2">
    <citation type="journal article" date="2021" name="Syst. Appl. Microbiol.">
        <title>Phylogenetic classification of ten novel species belonging to the genus Bifidobacterium comprising B. phasiani sp. nov., B. pongonis sp. nov., B. saguinibicoloris sp. nov., B. colobi sp. nov., B. simiiventris sp. nov., B. santillanense sp. nov., B. miconis sp. nov., B. amazonense sp. nov., B. pluvialisilvae sp. nov., and B. miconisargentati sp. nov.</title>
        <authorList>
            <person name="Lugli G.A."/>
            <person name="Calvete-Torre I."/>
            <person name="Alessandri G."/>
            <person name="Milani C."/>
            <person name="Turroni F."/>
            <person name="Laiolo P."/>
            <person name="Ossiprandi M.C."/>
            <person name="Margolles A."/>
            <person name="Ruiz L."/>
            <person name="Ventura M."/>
        </authorList>
    </citation>
    <scope>NUCLEOTIDE SEQUENCE [LARGE SCALE GENOMIC DNA]</scope>
    <source>
        <strain evidence="6 7">MA1</strain>
    </source>
</reference>
<dbReference type="InterPro" id="IPR003439">
    <property type="entry name" value="ABC_transporter-like_ATP-bd"/>
</dbReference>
<keyword evidence="4 6" id="KW-0067">ATP-binding</keyword>
<keyword evidence="3" id="KW-0547">Nucleotide-binding</keyword>
<evidence type="ECO:0000256" key="1">
    <source>
        <dbReference type="ARBA" id="ARBA00005417"/>
    </source>
</evidence>
<proteinExistence type="inferred from homology"/>
<comment type="caution">
    <text evidence="6">The sequence shown here is derived from an EMBL/GenBank/DDBJ whole genome shotgun (WGS) entry which is preliminary data.</text>
</comment>
<dbReference type="PANTHER" id="PTHR24220">
    <property type="entry name" value="IMPORT ATP-BINDING PROTEIN"/>
    <property type="match status" value="1"/>
</dbReference>
<dbReference type="SMART" id="SM00382">
    <property type="entry name" value="AAA"/>
    <property type="match status" value="1"/>
</dbReference>
<dbReference type="RefSeq" id="WP_241513730.1">
    <property type="nucleotide sequence ID" value="NZ_JAFEJT020000024.1"/>
</dbReference>
<evidence type="ECO:0000256" key="2">
    <source>
        <dbReference type="ARBA" id="ARBA00022448"/>
    </source>
</evidence>
<organism evidence="6 7">
    <name type="scientific">Bifidobacterium amazonense</name>
    <dbReference type="NCBI Taxonomy" id="2809027"/>
    <lineage>
        <taxon>Bacteria</taxon>
        <taxon>Bacillati</taxon>
        <taxon>Actinomycetota</taxon>
        <taxon>Actinomycetes</taxon>
        <taxon>Bifidobacteriales</taxon>
        <taxon>Bifidobacteriaceae</taxon>
        <taxon>Bifidobacterium</taxon>
    </lineage>
</organism>
<comment type="similarity">
    <text evidence="1">Belongs to the ABC transporter superfamily.</text>
</comment>
<name>A0ABS9VV89_9BIFI</name>
<dbReference type="InterPro" id="IPR017911">
    <property type="entry name" value="MacB-like_ATP-bd"/>
</dbReference>
<feature type="domain" description="ABC transporter" evidence="5">
    <location>
        <begin position="6"/>
        <end position="233"/>
    </location>
</feature>
<dbReference type="InterPro" id="IPR017871">
    <property type="entry name" value="ABC_transporter-like_CS"/>
</dbReference>
<gene>
    <name evidence="6" type="ORF">JS533_007050</name>
</gene>
<dbReference type="SUPFAM" id="SSF52540">
    <property type="entry name" value="P-loop containing nucleoside triphosphate hydrolases"/>
    <property type="match status" value="1"/>
</dbReference>
<dbReference type="InterPro" id="IPR015854">
    <property type="entry name" value="ABC_transpr_LolD-like"/>
</dbReference>
<dbReference type="InterPro" id="IPR027417">
    <property type="entry name" value="P-loop_NTPase"/>
</dbReference>
<evidence type="ECO:0000313" key="6">
    <source>
        <dbReference type="EMBL" id="MCH9276030.1"/>
    </source>
</evidence>
<dbReference type="PROSITE" id="PS50893">
    <property type="entry name" value="ABC_TRANSPORTER_2"/>
    <property type="match status" value="1"/>
</dbReference>